<keyword evidence="3" id="KW-0804">Transcription</keyword>
<keyword evidence="4" id="KW-0539">Nucleus</keyword>
<evidence type="ECO:0000256" key="2">
    <source>
        <dbReference type="ARBA" id="ARBA00023015"/>
    </source>
</evidence>
<sequence length="206" mass="23503">MSSIQAVRTNGSKLDVRPIQPPPVVRIQLFEADKSEREVGDSDYQEYGLDDGRTIMQALLYKVEPTRVCLTQYEQPLDFHDNTPPRVPEYTVRDCTAQNLHGDMFVSAVKLHNWKGKDIFVCPFGNLAVREEGVFMLCFRVFSVGNLCDRVQGQTWSDEFEIIPSKSACALPPSTELTDALSEYMADMHKRRARLKRPRNDGEDDE</sequence>
<accession>A0A0D7B4Q4</accession>
<keyword evidence="2" id="KW-0805">Transcription regulation</keyword>
<evidence type="ECO:0000313" key="7">
    <source>
        <dbReference type="Proteomes" id="UP000054007"/>
    </source>
</evidence>
<evidence type="ECO:0000256" key="4">
    <source>
        <dbReference type="ARBA" id="ARBA00023242"/>
    </source>
</evidence>
<dbReference type="PANTHER" id="PTHR33572">
    <property type="entry name" value="SPORE DEVELOPMENT REGULATOR VOSA"/>
    <property type="match status" value="1"/>
</dbReference>
<evidence type="ECO:0000256" key="1">
    <source>
        <dbReference type="ARBA" id="ARBA00004123"/>
    </source>
</evidence>
<dbReference type="InterPro" id="IPR038491">
    <property type="entry name" value="Velvet_dom_sf"/>
</dbReference>
<gene>
    <name evidence="6" type="ORF">CYLTODRAFT_425134</name>
</gene>
<feature type="domain" description="Velvet" evidence="5">
    <location>
        <begin position="1"/>
        <end position="191"/>
    </location>
</feature>
<dbReference type="AlphaFoldDB" id="A0A0D7B4Q4"/>
<dbReference type="GO" id="GO:0005634">
    <property type="term" value="C:nucleus"/>
    <property type="evidence" value="ECO:0007669"/>
    <property type="project" value="UniProtKB-SubCell"/>
</dbReference>
<dbReference type="EMBL" id="KN880632">
    <property type="protein sequence ID" value="KIY64501.1"/>
    <property type="molecule type" value="Genomic_DNA"/>
</dbReference>
<dbReference type="Gene3D" id="2.60.40.3960">
    <property type="entry name" value="Velvet domain"/>
    <property type="match status" value="1"/>
</dbReference>
<organism evidence="6 7">
    <name type="scientific">Cylindrobasidium torrendii FP15055 ss-10</name>
    <dbReference type="NCBI Taxonomy" id="1314674"/>
    <lineage>
        <taxon>Eukaryota</taxon>
        <taxon>Fungi</taxon>
        <taxon>Dikarya</taxon>
        <taxon>Basidiomycota</taxon>
        <taxon>Agaricomycotina</taxon>
        <taxon>Agaricomycetes</taxon>
        <taxon>Agaricomycetidae</taxon>
        <taxon>Agaricales</taxon>
        <taxon>Marasmiineae</taxon>
        <taxon>Physalacriaceae</taxon>
        <taxon>Cylindrobasidium</taxon>
    </lineage>
</organism>
<evidence type="ECO:0000259" key="5">
    <source>
        <dbReference type="PROSITE" id="PS51821"/>
    </source>
</evidence>
<dbReference type="Pfam" id="PF11754">
    <property type="entry name" value="Velvet"/>
    <property type="match status" value="1"/>
</dbReference>
<dbReference type="PROSITE" id="PS51821">
    <property type="entry name" value="VELVET"/>
    <property type="match status" value="1"/>
</dbReference>
<dbReference type="InterPro" id="IPR037525">
    <property type="entry name" value="Velvet_dom"/>
</dbReference>
<evidence type="ECO:0000256" key="3">
    <source>
        <dbReference type="ARBA" id="ARBA00023163"/>
    </source>
</evidence>
<name>A0A0D7B4Q4_9AGAR</name>
<comment type="subcellular location">
    <subcellularLocation>
        <location evidence="1">Nucleus</location>
    </subcellularLocation>
</comment>
<dbReference type="Proteomes" id="UP000054007">
    <property type="component" value="Unassembled WGS sequence"/>
</dbReference>
<proteinExistence type="predicted"/>
<keyword evidence="7" id="KW-1185">Reference proteome</keyword>
<reference evidence="6 7" key="1">
    <citation type="journal article" date="2015" name="Fungal Genet. Biol.">
        <title>Evolution of novel wood decay mechanisms in Agaricales revealed by the genome sequences of Fistulina hepatica and Cylindrobasidium torrendii.</title>
        <authorList>
            <person name="Floudas D."/>
            <person name="Held B.W."/>
            <person name="Riley R."/>
            <person name="Nagy L.G."/>
            <person name="Koehler G."/>
            <person name="Ransdell A.S."/>
            <person name="Younus H."/>
            <person name="Chow J."/>
            <person name="Chiniquy J."/>
            <person name="Lipzen A."/>
            <person name="Tritt A."/>
            <person name="Sun H."/>
            <person name="Haridas S."/>
            <person name="LaButti K."/>
            <person name="Ohm R.A."/>
            <person name="Kues U."/>
            <person name="Blanchette R.A."/>
            <person name="Grigoriev I.V."/>
            <person name="Minto R.E."/>
            <person name="Hibbett D.S."/>
        </authorList>
    </citation>
    <scope>NUCLEOTIDE SEQUENCE [LARGE SCALE GENOMIC DNA]</scope>
    <source>
        <strain evidence="6 7">FP15055 ss-10</strain>
    </source>
</reference>
<dbReference type="STRING" id="1314674.A0A0D7B4Q4"/>
<protein>
    <recommendedName>
        <fullName evidence="5">Velvet domain-containing protein</fullName>
    </recommendedName>
</protein>
<dbReference type="OrthoDB" id="5599552at2759"/>
<dbReference type="InterPro" id="IPR021740">
    <property type="entry name" value="Velvet"/>
</dbReference>
<evidence type="ECO:0000313" key="6">
    <source>
        <dbReference type="EMBL" id="KIY64501.1"/>
    </source>
</evidence>
<dbReference type="PANTHER" id="PTHR33572:SF3">
    <property type="entry name" value="VELVET COMPLEX SUBUNIT B"/>
    <property type="match status" value="1"/>
</dbReference>